<dbReference type="AlphaFoldDB" id="A0AAN9MLW5"/>
<reference evidence="2 3" key="1">
    <citation type="submission" date="2024-01" db="EMBL/GenBank/DDBJ databases">
        <title>The genomes of 5 underutilized Papilionoideae crops provide insights into root nodulation and disease resistanc.</title>
        <authorList>
            <person name="Jiang F."/>
        </authorList>
    </citation>
    <scope>NUCLEOTIDE SEQUENCE [LARGE SCALE GENOMIC DNA]</scope>
    <source>
        <strain evidence="2">JINMINGXINNONG_FW02</strain>
        <tissue evidence="2">Leaves</tissue>
    </source>
</reference>
<dbReference type="Proteomes" id="UP001374584">
    <property type="component" value="Unassembled WGS sequence"/>
</dbReference>
<organism evidence="2 3">
    <name type="scientific">Phaseolus coccineus</name>
    <name type="common">Scarlet runner bean</name>
    <name type="synonym">Phaseolus multiflorus</name>
    <dbReference type="NCBI Taxonomy" id="3886"/>
    <lineage>
        <taxon>Eukaryota</taxon>
        <taxon>Viridiplantae</taxon>
        <taxon>Streptophyta</taxon>
        <taxon>Embryophyta</taxon>
        <taxon>Tracheophyta</taxon>
        <taxon>Spermatophyta</taxon>
        <taxon>Magnoliopsida</taxon>
        <taxon>eudicotyledons</taxon>
        <taxon>Gunneridae</taxon>
        <taxon>Pentapetalae</taxon>
        <taxon>rosids</taxon>
        <taxon>fabids</taxon>
        <taxon>Fabales</taxon>
        <taxon>Fabaceae</taxon>
        <taxon>Papilionoideae</taxon>
        <taxon>50 kb inversion clade</taxon>
        <taxon>NPAAA clade</taxon>
        <taxon>indigoferoid/millettioid clade</taxon>
        <taxon>Phaseoleae</taxon>
        <taxon>Phaseolus</taxon>
    </lineage>
</organism>
<evidence type="ECO:0000256" key="1">
    <source>
        <dbReference type="SAM" id="MobiDB-lite"/>
    </source>
</evidence>
<gene>
    <name evidence="2" type="ORF">VNO80_19265</name>
</gene>
<feature type="region of interest" description="Disordered" evidence="1">
    <location>
        <begin position="56"/>
        <end position="96"/>
    </location>
</feature>
<comment type="caution">
    <text evidence="2">The sequence shown here is derived from an EMBL/GenBank/DDBJ whole genome shotgun (WGS) entry which is preliminary data.</text>
</comment>
<proteinExistence type="predicted"/>
<evidence type="ECO:0000313" key="2">
    <source>
        <dbReference type="EMBL" id="KAK7353813.1"/>
    </source>
</evidence>
<evidence type="ECO:0000313" key="3">
    <source>
        <dbReference type="Proteomes" id="UP001374584"/>
    </source>
</evidence>
<keyword evidence="3" id="KW-1185">Reference proteome</keyword>
<dbReference type="EMBL" id="JAYMYR010000007">
    <property type="protein sequence ID" value="KAK7353813.1"/>
    <property type="molecule type" value="Genomic_DNA"/>
</dbReference>
<sequence>MTLSTFKRKRLGKFESNTPLMRRERFITTTTGNHLGVVVKDEETPERSKVRIAQPEVEEYDRKQENLGMPEVSIGNNLGPGLLGGGGKNNKHGEGKSLEDLQCRNLQQSRDIYRINPLVAKVKGGKS</sequence>
<name>A0AAN9MLW5_PHACN</name>
<protein>
    <submittedName>
        <fullName evidence="2">Uncharacterized protein</fullName>
    </submittedName>
</protein>
<accession>A0AAN9MLW5</accession>